<dbReference type="InterPro" id="IPR005061">
    <property type="entry name" value="Ist1"/>
</dbReference>
<dbReference type="GO" id="GO:0015031">
    <property type="term" value="P:protein transport"/>
    <property type="evidence" value="ECO:0007669"/>
    <property type="project" value="InterPro"/>
</dbReference>
<organism evidence="2 3">
    <name type="scientific">Haematococcus lacustris</name>
    <name type="common">Green alga</name>
    <name type="synonym">Haematococcus pluvialis</name>
    <dbReference type="NCBI Taxonomy" id="44745"/>
    <lineage>
        <taxon>Eukaryota</taxon>
        <taxon>Viridiplantae</taxon>
        <taxon>Chlorophyta</taxon>
        <taxon>core chlorophytes</taxon>
        <taxon>Chlorophyceae</taxon>
        <taxon>CS clade</taxon>
        <taxon>Chlamydomonadales</taxon>
        <taxon>Haematococcaceae</taxon>
        <taxon>Haematococcus</taxon>
    </lineage>
</organism>
<dbReference type="AlphaFoldDB" id="A0A699ZX60"/>
<dbReference type="InterPro" id="IPR042277">
    <property type="entry name" value="IST1-like"/>
</dbReference>
<dbReference type="Gene3D" id="1.20.1260.60">
    <property type="entry name" value="Vacuolar protein sorting-associated protein Ist1"/>
    <property type="match status" value="1"/>
</dbReference>
<gene>
    <name evidence="2" type="ORF">HaLaN_24759</name>
</gene>
<feature type="non-terminal residue" evidence="2">
    <location>
        <position position="71"/>
    </location>
</feature>
<dbReference type="Pfam" id="PF03398">
    <property type="entry name" value="Ist1"/>
    <property type="match status" value="1"/>
</dbReference>
<dbReference type="EMBL" id="BLLF01003173">
    <property type="protein sequence ID" value="GFH26585.1"/>
    <property type="molecule type" value="Genomic_DNA"/>
</dbReference>
<accession>A0A699ZX60</accession>
<evidence type="ECO:0000313" key="3">
    <source>
        <dbReference type="Proteomes" id="UP000485058"/>
    </source>
</evidence>
<evidence type="ECO:0000313" key="2">
    <source>
        <dbReference type="EMBL" id="GFH26585.1"/>
    </source>
</evidence>
<evidence type="ECO:0000256" key="1">
    <source>
        <dbReference type="ARBA" id="ARBA00005536"/>
    </source>
</evidence>
<feature type="non-terminal residue" evidence="2">
    <location>
        <position position="1"/>
    </location>
</feature>
<keyword evidence="3" id="KW-1185">Reference proteome</keyword>
<dbReference type="Proteomes" id="UP000485058">
    <property type="component" value="Unassembled WGS sequence"/>
</dbReference>
<protein>
    <submittedName>
        <fullName evidence="2">Regulator of Vps4 activity in the MVB pathway</fullName>
    </submittedName>
</protein>
<comment type="caution">
    <text evidence="2">The sequence shown here is derived from an EMBL/GenBank/DDBJ whole genome shotgun (WGS) entry which is preliminary data.</text>
</comment>
<comment type="similarity">
    <text evidence="1">Belongs to the IST1 family.</text>
</comment>
<name>A0A699ZX60_HAELA</name>
<sequence>MGCFTSKTKVPASALGMQCRLGCARIKQAHTRRVRNIKKLRREVADLLREGDTDMAWRRVESVVREEMMDM</sequence>
<proteinExistence type="inferred from homology"/>
<reference evidence="2 3" key="1">
    <citation type="submission" date="2020-02" db="EMBL/GenBank/DDBJ databases">
        <title>Draft genome sequence of Haematococcus lacustris strain NIES-144.</title>
        <authorList>
            <person name="Morimoto D."/>
            <person name="Nakagawa S."/>
            <person name="Yoshida T."/>
            <person name="Sawayama S."/>
        </authorList>
    </citation>
    <scope>NUCLEOTIDE SEQUENCE [LARGE SCALE GENOMIC DNA]</scope>
    <source>
        <strain evidence="2 3">NIES-144</strain>
    </source>
</reference>